<dbReference type="Pfam" id="PF00690">
    <property type="entry name" value="Cation_ATPase_N"/>
    <property type="match status" value="1"/>
</dbReference>
<evidence type="ECO:0000256" key="1">
    <source>
        <dbReference type="ARBA" id="ARBA00003954"/>
    </source>
</evidence>
<dbReference type="InterPro" id="IPR001757">
    <property type="entry name" value="P_typ_ATPase"/>
</dbReference>
<comment type="catalytic activity">
    <reaction evidence="17">
        <text>Mg(2+)(out) + ATP + H2O = Mg(2+)(in) + ADP + phosphate + H(+)</text>
        <dbReference type="Rhea" id="RHEA:10260"/>
        <dbReference type="ChEBI" id="CHEBI:15377"/>
        <dbReference type="ChEBI" id="CHEBI:15378"/>
        <dbReference type="ChEBI" id="CHEBI:18420"/>
        <dbReference type="ChEBI" id="CHEBI:30616"/>
        <dbReference type="ChEBI" id="CHEBI:43474"/>
        <dbReference type="ChEBI" id="CHEBI:456216"/>
        <dbReference type="EC" id="7.2.2.14"/>
    </reaction>
</comment>
<dbReference type="EC" id="7.2.2.14" evidence="4"/>
<keyword evidence="13" id="KW-1278">Translocase</keyword>
<dbReference type="PATRIC" id="fig|408015.6.peg.1988"/>
<dbReference type="SFLD" id="SFLDG00002">
    <property type="entry name" value="C1.7:_P-type_atpase_like"/>
    <property type="match status" value="1"/>
</dbReference>
<dbReference type="PRINTS" id="PR00119">
    <property type="entry name" value="CATATPASE"/>
</dbReference>
<dbReference type="InterPro" id="IPR059000">
    <property type="entry name" value="ATPase_P-type_domA"/>
</dbReference>
<feature type="transmembrane region" description="Helical" evidence="20">
    <location>
        <begin position="86"/>
        <end position="119"/>
    </location>
</feature>
<evidence type="ECO:0000259" key="21">
    <source>
        <dbReference type="SMART" id="SM00831"/>
    </source>
</evidence>
<dbReference type="InterPro" id="IPR006415">
    <property type="entry name" value="P-type_ATPase_IIIB"/>
</dbReference>
<feature type="transmembrane region" description="Helical" evidence="20">
    <location>
        <begin position="809"/>
        <end position="830"/>
    </location>
</feature>
<evidence type="ECO:0000256" key="12">
    <source>
        <dbReference type="ARBA" id="ARBA00022842"/>
    </source>
</evidence>
<evidence type="ECO:0000256" key="4">
    <source>
        <dbReference type="ARBA" id="ARBA00012786"/>
    </source>
</evidence>
<dbReference type="Proteomes" id="UP000034034">
    <property type="component" value="Chromosome"/>
</dbReference>
<dbReference type="NCBIfam" id="TIGR01524">
    <property type="entry name" value="ATPase-IIIB_Mg"/>
    <property type="match status" value="1"/>
</dbReference>
<name>A0A0F7FT13_9ACTN</name>
<organism evidence="22 23">
    <name type="scientific">Streptomyces xiamenensis</name>
    <dbReference type="NCBI Taxonomy" id="408015"/>
    <lineage>
        <taxon>Bacteria</taxon>
        <taxon>Bacillati</taxon>
        <taxon>Actinomycetota</taxon>
        <taxon>Actinomycetes</taxon>
        <taxon>Kitasatosporales</taxon>
        <taxon>Streptomycetaceae</taxon>
        <taxon>Streptomyces</taxon>
    </lineage>
</organism>
<comment type="similarity">
    <text evidence="3">Belongs to the cation transport ATPase (P-type) (TC 3.A.3) family. Type IIIB subfamily.</text>
</comment>
<evidence type="ECO:0000256" key="2">
    <source>
        <dbReference type="ARBA" id="ARBA00004429"/>
    </source>
</evidence>
<keyword evidence="12" id="KW-0460">Magnesium</keyword>
<dbReference type="GO" id="GO:0005886">
    <property type="term" value="C:plasma membrane"/>
    <property type="evidence" value="ECO:0007669"/>
    <property type="project" value="UniProtKB-SubCell"/>
</dbReference>
<dbReference type="Gene3D" id="3.40.50.1000">
    <property type="entry name" value="HAD superfamily/HAD-like"/>
    <property type="match status" value="1"/>
</dbReference>
<feature type="transmembrane region" description="Helical" evidence="20">
    <location>
        <begin position="874"/>
        <end position="893"/>
    </location>
</feature>
<feature type="transmembrane region" description="Helical" evidence="20">
    <location>
        <begin position="771"/>
        <end position="797"/>
    </location>
</feature>
<keyword evidence="9 20" id="KW-0812">Transmembrane</keyword>
<keyword evidence="15 20" id="KW-0472">Membrane</keyword>
<evidence type="ECO:0000256" key="8">
    <source>
        <dbReference type="ARBA" id="ARBA00022553"/>
    </source>
</evidence>
<dbReference type="EMBL" id="CP009922">
    <property type="protein sequence ID" value="AKG43343.1"/>
    <property type="molecule type" value="Genomic_DNA"/>
</dbReference>
<sequence>MAWGSEASARPAAPPQLTAARPDTTDPAVLSRLTTLEVLRALETSPRGLDEPRAQRLLERYGENTPPTAHPPGRLRRFARSLRDPFSAVLLVLGVVSAAVSAWATAAVITVLVVISCVLRSAGEHRAERAAAGLRELVAATATVRRRPAPGAEPRVRELPVDQLVPGDVVLLGPGDVVPADVRLLRATGLTVHQPALTGESAPVTRNARDTPDAPPSGDLPGQRHLCLQGGSVATGSGTGVVVATGAGTFWARQSRPVPRRTTGGTVFHQALGGVSWTLIRLMLCAAALVLAAHTVLRGPALDTVPLAVAVAVALTPEMLPVVVNVSLARGAVRLAREHAVMVRRLPALHDLGAMEVLCTDKTGTLTRDRPVLHSALDPWGRPDPEVLGWAAVNAHWTLHLAELPAPDPLDEAILRAGGPGDPDPGDPCGRLTGLAALPFDPVRRRATAVVREPDHPGTHTVVVKGAVEEVLPCCTRLRTEAGGERALDEARRLEVLALAERQASAGLRLLAVAMARRPGRTVPAGLTPDSAERELTLLGFVALRDELAPGAAEALSALARQGIAVKVLTGDHPATAARACRDLGLDPGPPGTVVTGAHTETLDDAELAELAATRTVFARCTPAHKARVVEVLRAAGRPTGFLGDGVNDLPALHAADVGICPLGAADVTRAGADVVLAGKDLTAIGRAVTCGRDTTRNITTYLRVVLSSNLGNVIAMMVAGLLLPFLPMLPLQVLVQNLCFDAAQLAFAFDRAEPRAGARDGPTVLRPRAFTAFVLRFGALNAAADLGTFAALGWLLSLPSAAGLDTHAVFHAGWFTENLLTQALVIWLLRPGSARRMPPPLVAAVAGLTAIGLLLPLSPLAPALGLTATLPGAYYPLLGVVLVVYAGALGFIRARYRGAISIL</sequence>
<dbReference type="InterPro" id="IPR044492">
    <property type="entry name" value="P_typ_ATPase_HD_dom"/>
</dbReference>
<keyword evidence="8" id="KW-0597">Phosphoprotein</keyword>
<comment type="subcellular location">
    <subcellularLocation>
        <location evidence="2">Cell inner membrane</location>
        <topology evidence="2">Multi-pass membrane protein</topology>
    </subcellularLocation>
</comment>
<dbReference type="InterPro" id="IPR023299">
    <property type="entry name" value="ATPase_P-typ_cyto_dom_N"/>
</dbReference>
<dbReference type="GO" id="GO:0005524">
    <property type="term" value="F:ATP binding"/>
    <property type="evidence" value="ECO:0007669"/>
    <property type="project" value="UniProtKB-KW"/>
</dbReference>
<dbReference type="InterPro" id="IPR036412">
    <property type="entry name" value="HAD-like_sf"/>
</dbReference>
<protein>
    <recommendedName>
        <fullName evidence="5">Magnesium-transporting ATPase, P-type 1</fullName>
        <ecNumber evidence="4">7.2.2.14</ecNumber>
    </recommendedName>
    <alternativeName>
        <fullName evidence="16">Mg(2+) transport ATPase, P-type 1</fullName>
    </alternativeName>
</protein>
<dbReference type="SUPFAM" id="SSF81653">
    <property type="entry name" value="Calcium ATPase, transduction domain A"/>
    <property type="match status" value="1"/>
</dbReference>
<dbReference type="InterPro" id="IPR006068">
    <property type="entry name" value="ATPase_P-typ_cation-transptr_C"/>
</dbReference>
<dbReference type="GO" id="GO:0016887">
    <property type="term" value="F:ATP hydrolysis activity"/>
    <property type="evidence" value="ECO:0007669"/>
    <property type="project" value="InterPro"/>
</dbReference>
<dbReference type="PRINTS" id="PR00120">
    <property type="entry name" value="HATPASE"/>
</dbReference>
<dbReference type="InterPro" id="IPR004014">
    <property type="entry name" value="ATPase_P-typ_cation-transptr_N"/>
</dbReference>
<dbReference type="InterPro" id="IPR018303">
    <property type="entry name" value="ATPase_P-typ_P_site"/>
</dbReference>
<evidence type="ECO:0000256" key="17">
    <source>
        <dbReference type="ARBA" id="ARBA00047295"/>
    </source>
</evidence>
<feature type="region of interest" description="Disordered" evidence="19">
    <location>
        <begin position="1"/>
        <end position="25"/>
    </location>
</feature>
<keyword evidence="6" id="KW-1003">Cell membrane</keyword>
<dbReference type="SUPFAM" id="SSF56784">
    <property type="entry name" value="HAD-like"/>
    <property type="match status" value="1"/>
</dbReference>
<dbReference type="SMART" id="SM00831">
    <property type="entry name" value="Cation_ATPase_N"/>
    <property type="match status" value="1"/>
</dbReference>
<evidence type="ECO:0000256" key="19">
    <source>
        <dbReference type="SAM" id="MobiDB-lite"/>
    </source>
</evidence>
<dbReference type="InterPro" id="IPR008250">
    <property type="entry name" value="ATPase_P-typ_transduc_dom_A_sf"/>
</dbReference>
<feature type="region of interest" description="Disordered" evidence="19">
    <location>
        <begin position="196"/>
        <end position="219"/>
    </location>
</feature>
<evidence type="ECO:0000256" key="20">
    <source>
        <dbReference type="SAM" id="Phobius"/>
    </source>
</evidence>
<evidence type="ECO:0000256" key="18">
    <source>
        <dbReference type="ARBA" id="ARBA00049360"/>
    </source>
</evidence>
<dbReference type="PANTHER" id="PTHR42861">
    <property type="entry name" value="CALCIUM-TRANSPORTING ATPASE"/>
    <property type="match status" value="1"/>
</dbReference>
<dbReference type="KEGG" id="sxi:SXIM_19590"/>
<keyword evidence="23" id="KW-1185">Reference proteome</keyword>
<accession>A0A0F7FT13</accession>
<keyword evidence="14 20" id="KW-1133">Transmembrane helix</keyword>
<keyword evidence="10" id="KW-0547">Nucleotide-binding</keyword>
<dbReference type="NCBIfam" id="TIGR01494">
    <property type="entry name" value="ATPase_P-type"/>
    <property type="match status" value="1"/>
</dbReference>
<evidence type="ECO:0000256" key="16">
    <source>
        <dbReference type="ARBA" id="ARBA00029806"/>
    </source>
</evidence>
<dbReference type="RefSeq" id="WP_030735964.1">
    <property type="nucleotide sequence ID" value="NZ_CP009922.3"/>
</dbReference>
<evidence type="ECO:0000313" key="22">
    <source>
        <dbReference type="EMBL" id="AKG43343.1"/>
    </source>
</evidence>
<dbReference type="GO" id="GO:0015444">
    <property type="term" value="F:P-type magnesium transporter activity"/>
    <property type="evidence" value="ECO:0007669"/>
    <property type="project" value="UniProtKB-EC"/>
</dbReference>
<dbReference type="Gene3D" id="2.70.150.10">
    <property type="entry name" value="Calcium-transporting ATPase, cytoplasmic transduction domain A"/>
    <property type="match status" value="1"/>
</dbReference>
<evidence type="ECO:0000256" key="7">
    <source>
        <dbReference type="ARBA" id="ARBA00022519"/>
    </source>
</evidence>
<evidence type="ECO:0000256" key="10">
    <source>
        <dbReference type="ARBA" id="ARBA00022741"/>
    </source>
</evidence>
<evidence type="ECO:0000256" key="15">
    <source>
        <dbReference type="ARBA" id="ARBA00023136"/>
    </source>
</evidence>
<evidence type="ECO:0000256" key="5">
    <source>
        <dbReference type="ARBA" id="ARBA00013555"/>
    </source>
</evidence>
<dbReference type="SFLD" id="SFLDS00003">
    <property type="entry name" value="Haloacid_Dehalogenase"/>
    <property type="match status" value="1"/>
</dbReference>
<keyword evidence="11" id="KW-0067">ATP-binding</keyword>
<dbReference type="AlphaFoldDB" id="A0A0F7FT13"/>
<dbReference type="Pfam" id="PF00689">
    <property type="entry name" value="Cation_ATPase_C"/>
    <property type="match status" value="1"/>
</dbReference>
<dbReference type="Gene3D" id="1.20.1110.10">
    <property type="entry name" value="Calcium-transporting ATPase, transmembrane domain"/>
    <property type="match status" value="1"/>
</dbReference>
<dbReference type="InterPro" id="IPR023298">
    <property type="entry name" value="ATPase_P-typ_TM_dom_sf"/>
</dbReference>
<comment type="function">
    <text evidence="1">Mediates magnesium influx to the cytosol.</text>
</comment>
<keyword evidence="7" id="KW-0997">Cell inner membrane</keyword>
<dbReference type="HOGENOM" id="CLU_002360_6_3_11"/>
<evidence type="ECO:0000256" key="14">
    <source>
        <dbReference type="ARBA" id="ARBA00022989"/>
    </source>
</evidence>
<proteinExistence type="inferred from homology"/>
<evidence type="ECO:0000313" key="23">
    <source>
        <dbReference type="Proteomes" id="UP000034034"/>
    </source>
</evidence>
<feature type="domain" description="Cation-transporting P-type ATPase N-terminal" evidence="21">
    <location>
        <begin position="29"/>
        <end position="102"/>
    </location>
</feature>
<dbReference type="SFLD" id="SFLDF00027">
    <property type="entry name" value="p-type_atpase"/>
    <property type="match status" value="1"/>
</dbReference>
<dbReference type="Pfam" id="PF00122">
    <property type="entry name" value="E1-E2_ATPase"/>
    <property type="match status" value="1"/>
</dbReference>
<reference evidence="22" key="1">
    <citation type="submission" date="2019-08" db="EMBL/GenBank/DDBJ databases">
        <title>Complete genome sequence of a mangrove-derived Streptomyces xiamenensis.</title>
        <authorList>
            <person name="Xu J."/>
        </authorList>
    </citation>
    <scope>NUCLEOTIDE SEQUENCE</scope>
    <source>
        <strain evidence="22">318</strain>
    </source>
</reference>
<dbReference type="Pfam" id="PF13246">
    <property type="entry name" value="Cation_ATPase"/>
    <property type="match status" value="1"/>
</dbReference>
<dbReference type="InterPro" id="IPR023214">
    <property type="entry name" value="HAD_sf"/>
</dbReference>
<dbReference type="STRING" id="408015.SXIM_19590"/>
<evidence type="ECO:0000256" key="3">
    <source>
        <dbReference type="ARBA" id="ARBA00008746"/>
    </source>
</evidence>
<evidence type="ECO:0000256" key="6">
    <source>
        <dbReference type="ARBA" id="ARBA00022475"/>
    </source>
</evidence>
<comment type="catalytic activity">
    <reaction evidence="18">
        <text>ATP + H2O = ADP + phosphate + H(+)</text>
        <dbReference type="Rhea" id="RHEA:13065"/>
        <dbReference type="ChEBI" id="CHEBI:15377"/>
        <dbReference type="ChEBI" id="CHEBI:15378"/>
        <dbReference type="ChEBI" id="CHEBI:30616"/>
        <dbReference type="ChEBI" id="CHEBI:43474"/>
        <dbReference type="ChEBI" id="CHEBI:456216"/>
    </reaction>
</comment>
<evidence type="ECO:0000256" key="9">
    <source>
        <dbReference type="ARBA" id="ARBA00022692"/>
    </source>
</evidence>
<feature type="transmembrane region" description="Helical" evidence="20">
    <location>
        <begin position="842"/>
        <end position="862"/>
    </location>
</feature>
<dbReference type="PROSITE" id="PS00154">
    <property type="entry name" value="ATPASE_E1_E2"/>
    <property type="match status" value="1"/>
</dbReference>
<dbReference type="Gene3D" id="3.40.1110.10">
    <property type="entry name" value="Calcium-transporting ATPase, cytoplasmic domain N"/>
    <property type="match status" value="1"/>
</dbReference>
<evidence type="ECO:0000256" key="11">
    <source>
        <dbReference type="ARBA" id="ARBA00022840"/>
    </source>
</evidence>
<dbReference type="SUPFAM" id="SSF81665">
    <property type="entry name" value="Calcium ATPase, transmembrane domain M"/>
    <property type="match status" value="1"/>
</dbReference>
<evidence type="ECO:0000256" key="13">
    <source>
        <dbReference type="ARBA" id="ARBA00022967"/>
    </source>
</evidence>
<gene>
    <name evidence="22" type="ORF">SXIM_19590</name>
</gene>